<dbReference type="Pfam" id="PF00109">
    <property type="entry name" value="ketoacyl-synt"/>
    <property type="match status" value="1"/>
</dbReference>
<dbReference type="Pfam" id="PF13602">
    <property type="entry name" value="ADH_zinc_N_2"/>
    <property type="match status" value="1"/>
</dbReference>
<dbReference type="InterPro" id="IPR020806">
    <property type="entry name" value="PKS_PP-bd"/>
</dbReference>
<dbReference type="GO" id="GO:0006633">
    <property type="term" value="P:fatty acid biosynthetic process"/>
    <property type="evidence" value="ECO:0007669"/>
    <property type="project" value="InterPro"/>
</dbReference>
<dbReference type="CDD" id="cd05274">
    <property type="entry name" value="KR_FAS_SDR_x"/>
    <property type="match status" value="1"/>
</dbReference>
<dbReference type="SUPFAM" id="SSF53901">
    <property type="entry name" value="Thiolase-like"/>
    <property type="match status" value="1"/>
</dbReference>
<evidence type="ECO:0000259" key="11">
    <source>
        <dbReference type="PROSITE" id="PS52004"/>
    </source>
</evidence>
<keyword evidence="2" id="KW-0597">Phosphoprotein</keyword>
<dbReference type="InterPro" id="IPR001227">
    <property type="entry name" value="Ac_transferase_dom_sf"/>
</dbReference>
<dbReference type="PROSITE" id="PS00012">
    <property type="entry name" value="PHOSPHOPANTETHEINE"/>
    <property type="match status" value="1"/>
</dbReference>
<keyword evidence="14" id="KW-1185">Reference proteome</keyword>
<dbReference type="InterPro" id="IPR042104">
    <property type="entry name" value="PKS_dehydratase_sf"/>
</dbReference>
<name>A0A6A6J3J7_9PLEO</name>
<reference evidence="13" key="1">
    <citation type="journal article" date="2020" name="Stud. Mycol.">
        <title>101 Dothideomycetes genomes: a test case for predicting lifestyles and emergence of pathogens.</title>
        <authorList>
            <person name="Haridas S."/>
            <person name="Albert R."/>
            <person name="Binder M."/>
            <person name="Bloem J."/>
            <person name="Labutti K."/>
            <person name="Salamov A."/>
            <person name="Andreopoulos B."/>
            <person name="Baker S."/>
            <person name="Barry K."/>
            <person name="Bills G."/>
            <person name="Bluhm B."/>
            <person name="Cannon C."/>
            <person name="Castanera R."/>
            <person name="Culley D."/>
            <person name="Daum C."/>
            <person name="Ezra D."/>
            <person name="Gonzalez J."/>
            <person name="Henrissat B."/>
            <person name="Kuo A."/>
            <person name="Liang C."/>
            <person name="Lipzen A."/>
            <person name="Lutzoni F."/>
            <person name="Magnuson J."/>
            <person name="Mondo S."/>
            <person name="Nolan M."/>
            <person name="Ohm R."/>
            <person name="Pangilinan J."/>
            <person name="Park H.-J."/>
            <person name="Ramirez L."/>
            <person name="Alfaro M."/>
            <person name="Sun H."/>
            <person name="Tritt A."/>
            <person name="Yoshinaga Y."/>
            <person name="Zwiers L.-H."/>
            <person name="Turgeon B."/>
            <person name="Goodwin S."/>
            <person name="Spatafora J."/>
            <person name="Crous P."/>
            <person name="Grigoriev I."/>
        </authorList>
    </citation>
    <scope>NUCLEOTIDE SEQUENCE</scope>
    <source>
        <strain evidence="13">CBS 122368</strain>
    </source>
</reference>
<dbReference type="CDD" id="cd00833">
    <property type="entry name" value="PKS"/>
    <property type="match status" value="1"/>
</dbReference>
<dbReference type="Gene3D" id="3.40.47.10">
    <property type="match status" value="1"/>
</dbReference>
<dbReference type="Proteomes" id="UP000800094">
    <property type="component" value="Unassembled WGS sequence"/>
</dbReference>
<feature type="region of interest" description="C-terminal hotdog fold" evidence="8">
    <location>
        <begin position="1237"/>
        <end position="1386"/>
    </location>
</feature>
<dbReference type="RefSeq" id="XP_033691484.1">
    <property type="nucleotide sequence ID" value="XM_033832508.1"/>
</dbReference>
<dbReference type="Pfam" id="PF02801">
    <property type="entry name" value="Ketoacyl-synt_C"/>
    <property type="match status" value="1"/>
</dbReference>
<feature type="active site" description="Proton acceptor; for dehydratase activity" evidence="8">
    <location>
        <position position="1108"/>
    </location>
</feature>
<dbReference type="InterPro" id="IPR013217">
    <property type="entry name" value="Methyltransf_12"/>
</dbReference>
<dbReference type="SMART" id="SM00822">
    <property type="entry name" value="PKS_KR"/>
    <property type="match status" value="1"/>
</dbReference>
<dbReference type="InterPro" id="IPR036291">
    <property type="entry name" value="NAD(P)-bd_dom_sf"/>
</dbReference>
<dbReference type="Gene3D" id="1.10.1200.10">
    <property type="entry name" value="ACP-like"/>
    <property type="match status" value="1"/>
</dbReference>
<evidence type="ECO:0000259" key="12">
    <source>
        <dbReference type="PROSITE" id="PS52019"/>
    </source>
</evidence>
<dbReference type="GO" id="GO:0004312">
    <property type="term" value="F:fatty acid synthase activity"/>
    <property type="evidence" value="ECO:0007669"/>
    <property type="project" value="TreeGrafter"/>
</dbReference>
<evidence type="ECO:0000256" key="1">
    <source>
        <dbReference type="ARBA" id="ARBA00022450"/>
    </source>
</evidence>
<dbReference type="CDD" id="cd05195">
    <property type="entry name" value="enoyl_red"/>
    <property type="match status" value="1"/>
</dbReference>
<feature type="region of interest" description="Disordered" evidence="9">
    <location>
        <begin position="1"/>
        <end position="26"/>
    </location>
</feature>
<dbReference type="GO" id="GO:0016491">
    <property type="term" value="F:oxidoreductase activity"/>
    <property type="evidence" value="ECO:0007669"/>
    <property type="project" value="UniProtKB-KW"/>
</dbReference>
<dbReference type="SMART" id="SM00829">
    <property type="entry name" value="PKS_ER"/>
    <property type="match status" value="1"/>
</dbReference>
<dbReference type="InterPro" id="IPR013968">
    <property type="entry name" value="PKS_KR"/>
</dbReference>
<evidence type="ECO:0000256" key="4">
    <source>
        <dbReference type="ARBA" id="ARBA00022857"/>
    </source>
</evidence>
<evidence type="ECO:0000313" key="14">
    <source>
        <dbReference type="Proteomes" id="UP000800094"/>
    </source>
</evidence>
<gene>
    <name evidence="13" type="ORF">BU26DRAFT_557927</name>
</gene>
<dbReference type="InterPro" id="IPR020843">
    <property type="entry name" value="ER"/>
</dbReference>
<feature type="region of interest" description="N-terminal hotdog fold" evidence="8">
    <location>
        <begin position="1076"/>
        <end position="1208"/>
    </location>
</feature>
<dbReference type="InterPro" id="IPR016039">
    <property type="entry name" value="Thiolase-like"/>
</dbReference>
<dbReference type="EMBL" id="ML987189">
    <property type="protein sequence ID" value="KAF2256480.1"/>
    <property type="molecule type" value="Genomic_DNA"/>
</dbReference>
<dbReference type="InterPro" id="IPR036736">
    <property type="entry name" value="ACP-like_sf"/>
</dbReference>
<dbReference type="SUPFAM" id="SSF47336">
    <property type="entry name" value="ACP-like"/>
    <property type="match status" value="1"/>
</dbReference>
<feature type="domain" description="PKS/mFAS DH" evidence="12">
    <location>
        <begin position="1076"/>
        <end position="1386"/>
    </location>
</feature>
<protein>
    <submittedName>
        <fullName evidence="13">Reducing type I polyketide synthase</fullName>
    </submittedName>
</protein>
<evidence type="ECO:0000313" key="13">
    <source>
        <dbReference type="EMBL" id="KAF2256480.1"/>
    </source>
</evidence>
<dbReference type="InterPro" id="IPR016035">
    <property type="entry name" value="Acyl_Trfase/lysoPLipase"/>
</dbReference>
<dbReference type="PANTHER" id="PTHR43775:SF29">
    <property type="entry name" value="ASPERFURANONE POLYKETIDE SYNTHASE AFOG-RELATED"/>
    <property type="match status" value="1"/>
</dbReference>
<dbReference type="InterPro" id="IPR020807">
    <property type="entry name" value="PKS_DH"/>
</dbReference>
<dbReference type="InterPro" id="IPR020841">
    <property type="entry name" value="PKS_Beta-ketoAc_synthase_dom"/>
</dbReference>
<dbReference type="SMART" id="SM00823">
    <property type="entry name" value="PKS_PP"/>
    <property type="match status" value="1"/>
</dbReference>
<dbReference type="Pfam" id="PF00698">
    <property type="entry name" value="Acyl_transf_1"/>
    <property type="match status" value="1"/>
</dbReference>
<dbReference type="Pfam" id="PF08659">
    <property type="entry name" value="KR"/>
    <property type="match status" value="1"/>
</dbReference>
<dbReference type="GeneID" id="54585838"/>
<dbReference type="PROSITE" id="PS00606">
    <property type="entry name" value="KS3_1"/>
    <property type="match status" value="1"/>
</dbReference>
<dbReference type="InterPro" id="IPR009081">
    <property type="entry name" value="PP-bd_ACP"/>
</dbReference>
<dbReference type="InterPro" id="IPR014031">
    <property type="entry name" value="Ketoacyl_synth_C"/>
</dbReference>
<feature type="compositionally biased region" description="Basic and acidic residues" evidence="9">
    <location>
        <begin position="9"/>
        <end position="20"/>
    </location>
</feature>
<proteinExistence type="predicted"/>
<dbReference type="Pfam" id="PF08242">
    <property type="entry name" value="Methyltransf_12"/>
    <property type="match status" value="1"/>
</dbReference>
<feature type="active site" description="Proton donor; for dehydratase activity" evidence="8">
    <location>
        <position position="1298"/>
    </location>
</feature>
<dbReference type="InterPro" id="IPR011032">
    <property type="entry name" value="GroES-like_sf"/>
</dbReference>
<dbReference type="InterPro" id="IPR049900">
    <property type="entry name" value="PKS_mFAS_DH"/>
</dbReference>
<dbReference type="Gene3D" id="3.10.129.110">
    <property type="entry name" value="Polyketide synthase dehydratase"/>
    <property type="match status" value="1"/>
</dbReference>
<keyword evidence="4" id="KW-0521">NADP</keyword>
<dbReference type="OrthoDB" id="329835at2759"/>
<dbReference type="SMART" id="SM00827">
    <property type="entry name" value="PKS_AT"/>
    <property type="match status" value="1"/>
</dbReference>
<keyword evidence="7" id="KW-0012">Acyltransferase</keyword>
<dbReference type="InterPro" id="IPR016036">
    <property type="entry name" value="Malonyl_transacylase_ACP-bd"/>
</dbReference>
<keyword evidence="3" id="KW-0808">Transferase</keyword>
<dbReference type="PANTHER" id="PTHR43775">
    <property type="entry name" value="FATTY ACID SYNTHASE"/>
    <property type="match status" value="1"/>
</dbReference>
<dbReference type="Pfam" id="PF14765">
    <property type="entry name" value="PS-DH"/>
    <property type="match status" value="1"/>
</dbReference>
<feature type="domain" description="Carrier" evidence="10">
    <location>
        <begin position="2535"/>
        <end position="2609"/>
    </location>
</feature>
<dbReference type="SUPFAM" id="SSF51735">
    <property type="entry name" value="NAD(P)-binding Rossmann-fold domains"/>
    <property type="match status" value="2"/>
</dbReference>
<dbReference type="Gene3D" id="3.40.366.10">
    <property type="entry name" value="Malonyl-Coenzyme A Acyl Carrier Protein, domain 2"/>
    <property type="match status" value="1"/>
</dbReference>
<feature type="domain" description="Ketosynthase family 3 (KS3)" evidence="11">
    <location>
        <begin position="99"/>
        <end position="525"/>
    </location>
</feature>
<dbReference type="InterPro" id="IPR013154">
    <property type="entry name" value="ADH-like_N"/>
</dbReference>
<evidence type="ECO:0000256" key="3">
    <source>
        <dbReference type="ARBA" id="ARBA00022679"/>
    </source>
</evidence>
<dbReference type="PROSITE" id="PS52004">
    <property type="entry name" value="KS3_2"/>
    <property type="match status" value="1"/>
</dbReference>
<keyword evidence="6" id="KW-0511">Multifunctional enzyme</keyword>
<dbReference type="InterPro" id="IPR006162">
    <property type="entry name" value="Ppantetheine_attach_site"/>
</dbReference>
<dbReference type="GO" id="GO:0004315">
    <property type="term" value="F:3-oxoacyl-[acyl-carrier-protein] synthase activity"/>
    <property type="evidence" value="ECO:0007669"/>
    <property type="project" value="InterPro"/>
</dbReference>
<dbReference type="Pfam" id="PF08240">
    <property type="entry name" value="ADH_N"/>
    <property type="match status" value="1"/>
</dbReference>
<dbReference type="GO" id="GO:0031177">
    <property type="term" value="F:phosphopantetheine binding"/>
    <property type="evidence" value="ECO:0007669"/>
    <property type="project" value="InterPro"/>
</dbReference>
<dbReference type="Gene3D" id="3.40.50.150">
    <property type="entry name" value="Vaccinia Virus protein VP39"/>
    <property type="match status" value="1"/>
</dbReference>
<dbReference type="SUPFAM" id="SSF53335">
    <property type="entry name" value="S-adenosyl-L-methionine-dependent methyltransferases"/>
    <property type="match status" value="1"/>
</dbReference>
<evidence type="ECO:0000259" key="10">
    <source>
        <dbReference type="PROSITE" id="PS50075"/>
    </source>
</evidence>
<evidence type="ECO:0000256" key="9">
    <source>
        <dbReference type="SAM" id="MobiDB-lite"/>
    </source>
</evidence>
<dbReference type="Pfam" id="PF16197">
    <property type="entry name" value="KAsynt_C_assoc"/>
    <property type="match status" value="1"/>
</dbReference>
<dbReference type="InterPro" id="IPR032821">
    <property type="entry name" value="PKS_assoc"/>
</dbReference>
<evidence type="ECO:0000256" key="7">
    <source>
        <dbReference type="ARBA" id="ARBA00023315"/>
    </source>
</evidence>
<dbReference type="Pfam" id="PF21089">
    <property type="entry name" value="PKS_DH_N"/>
    <property type="match status" value="1"/>
</dbReference>
<evidence type="ECO:0000256" key="8">
    <source>
        <dbReference type="PROSITE-ProRule" id="PRU01363"/>
    </source>
</evidence>
<dbReference type="SMART" id="SM00825">
    <property type="entry name" value="PKS_KS"/>
    <property type="match status" value="1"/>
</dbReference>
<dbReference type="PROSITE" id="PS52019">
    <property type="entry name" value="PKS_MFAS_DH"/>
    <property type="match status" value="1"/>
</dbReference>
<evidence type="ECO:0000256" key="5">
    <source>
        <dbReference type="ARBA" id="ARBA00023002"/>
    </source>
</evidence>
<sequence length="2619" mass="287980">MATINQFVKQERPTRNHESLKVPNGDGFPSISNPLYHLASYTNGRTPDDNAIFTDALKEDILPPGLQDGVNSPRVTIDCPLRSSEHPAKDHAKSEVKVPEPLAIVGMAFKFPSGAETESTFWDMLMSKHCASSEFPADRLNIDAFYNADTKKPHSIHTRHAHFLKEDIRSFDAQHFGVPPAEAGAMDPDQRGLMETTYHALENAGIPSSSLSGTNTSVHIGFFSSDFMTFNLRDPLRIPKYYATGSSSSILANRISWHFNLRGPSMTVDTACSSGLIALDLACQGLWAGTSDTAIVGAANLILSPELNIALCNMNFLSPDGKCYSFDHRASGYARGEGFSALVLKPLSKALAAGDTIRALVRSIASNQDGHTNGGITQPSKEMQARLIRDTYARAGLDMDATRFFEAHGTGTVVGDPTEARAIGESFRQYRTNHEPMYVGAIKSNIGHLGGASGLAGVVKAVLAIEKAIIPPNANFEKLNPTIDDEFYRLHFPQECIAWPEGEIRRASVNSFGFGGSNAHVVLDDAISYLRKNHLHGNHFSVPTPPGFSTRCNGDTNLKNEVDRSQLTGKSLRNESPGFCPILIVLSSSDDAGITRQIDSHGSYLEHIEPSALPDVLPCYAYTLVSRRTLLSWRSFGVLESLDSISSFPSVMTLPMQSPGPDRHLGFVFTGQGAQWHGMGRELLSEPVFQDSIQRSQSYLEELGCPWRITEHLTDQSNAESVAEAQFSQVLTTSVQVALVDLMSWLAIRPSVVVGHSSGEIVAAYTAGHISQSAAIKISYYRGLLATRLETASTKKWCMAAVGLSREDAIFEIEMLAHDQDSGIELGSLSISCINSPSNVTISGPDSQLRLLVDHVTRKGVFARPLKVGLGYHSPQMMDVSQEYLSLLTELESGLGTTPTSPIMVSSVTGGVVDASAVCTGEYWVHNMVSPVDFLGAMQFCNSPERSGSANKRLDCGHILEQRIDCWLEIGPHAALRGPIREILKTSAPDREIIYTSVLIRHRSAVVTALAAAGELFCRSFNVDISRVVLLGLSETRRRTLKVLPDLPRYRFSRSALYWEEPQTNKNFCFRRHGNYDLLGTMITDPNALESQWKLIIKEDDLPWVKDHKVNGMALYPAAGMIVMAIEAAKQLMENQMPLAFELEHVEFPVPVVLTSGSEGVELRIHMSSSVKSARGETDYKFRIFLCKSDGRHDVACSGTIRGDYGLAVSDVYEKRQDAEKALRVKTDLENTVATCTRTLDSQKMYRMIRENAGLEYGSAFQVLVDVHCHDSGKAVAAVLPRNADSTSPYTVHPTRLDGIFQLGFAALHAANREKTMVPTFLSHIWIPAQGFGHQDQSQEKAFSWVQNVTERTATFDIKAIDAAGVQLRAEVTGLEVTAVESNGEPATSLAGAPYLCSHVEWNVDFEALDVEEIREYCEAARPAGAEPVEYFKNMDTLVFQYAAKALRRIDQQGGSVAPQMEKYARWLRLQVDSFGSTSLMSDAELDPLGASASCTARGEMQVRVGQHLANFLCGEADPLQVIFADEARVTDFYRELMEDTTGVAPFNRYLNVLVHKSPGLKFLEVGAGTGSSTAVILRTIGNPDIGPRFESYTYTDISPSFFEQASLKFSYHGRVKFQILNAEEDLTTQGFDLAAYDVVIADNVLHATHDLHVTLSNIRKLLRPGGKLILKELATPGRLLTGFVFGLLPGWWLAKEPERELSPLLTEERWDGLLRDSGFSGIDLKFPDHLSLEAHIWSIMISTATADQPPRSPREPQPLSQPLFVIDPSSSLQREVASDLASELGIKGDLNLLSLAEASHLCQSEPNFHNFVFLNELESAVLPNIQRSDFHHLQVFLGSAQSIIWVKLGARGGTNSSPEYGMSDGLCRVSRRESHNILVSLCVEAANFSSIANIARVYKMTQRRTSYGSSGFEQEYQVIEGRLCVNRLVRAKRLDEHIFRRTTKVVLHQQMAEKKLEVGIRARGLLDTIQFSEDGTFNRPLGPTEVDVEVRAIGVNYKDCLTLLGKFDSDHFGSECSGIVRACGRDVEHVKVGDRVLVGTHDTFKTYIRAPGRTAIRAEIYATVGSSQKKGLLVDEYDVAEDHIFYSRDASFYDGIMQATGKRGVDVIINSQQGRLLEASWNCIAVSGRFVDIGLKDAYLRGQLPMQVFTRNVSYHGVNLNMVMLYEENRAREILENVMSLFLDGKVTAPKPIHPYPFQDIEQALRFLQSGKSSGKVVLEVDRESNVPIAQGHESGYKFREDATYVIAGGLGGIGRSIARWLVHRGAKHLILLSRSGGNDQARKMVADLRTAGVNVECPTCDIADITSLRTALRKCQKRMPKVRGCIQAAMVLRDSRFSDMTWEEWKQATGPKVQGSWNLHQALPSRMDFFVLLSSCAGIIGHAGQSNYCAGNTYEDAFAKYRSSIGEKTVSVDVGVVLGEGFVAENEEVMDRLMRVKLFRPNTLTQIFAILDYFCDPEVKEISSVQSQIVTGFELPADIVAKGGDCPSALDQPMFRCLHQAEGTYKPPQASTSEILTFKAAFTSAESFTAGGLVVSESLRMKLSRVLGLPAEQIGLDSTLDSYGVDSLVGLELRNWLAKESGADVAVFEILGGVTLRDIGKTVASKSSMRPESWADL</sequence>
<dbReference type="InterPro" id="IPR014043">
    <property type="entry name" value="Acyl_transferase_dom"/>
</dbReference>
<dbReference type="SMART" id="SM00826">
    <property type="entry name" value="PKS_DH"/>
    <property type="match status" value="1"/>
</dbReference>
<dbReference type="InterPro" id="IPR049552">
    <property type="entry name" value="PKS_DH_N"/>
</dbReference>
<dbReference type="InterPro" id="IPR018201">
    <property type="entry name" value="Ketoacyl_synth_AS"/>
</dbReference>
<dbReference type="InterPro" id="IPR014030">
    <property type="entry name" value="Ketoacyl_synth_N"/>
</dbReference>
<dbReference type="InterPro" id="IPR057326">
    <property type="entry name" value="KR_dom"/>
</dbReference>
<dbReference type="Pfam" id="PF00550">
    <property type="entry name" value="PP-binding"/>
    <property type="match status" value="1"/>
</dbReference>
<dbReference type="InterPro" id="IPR029063">
    <property type="entry name" value="SAM-dependent_MTases_sf"/>
</dbReference>
<accession>A0A6A6J3J7</accession>
<dbReference type="InterPro" id="IPR050091">
    <property type="entry name" value="PKS_NRPS_Biosynth_Enz"/>
</dbReference>
<dbReference type="PROSITE" id="PS50075">
    <property type="entry name" value="CARRIER"/>
    <property type="match status" value="1"/>
</dbReference>
<dbReference type="GO" id="GO:0044550">
    <property type="term" value="P:secondary metabolite biosynthetic process"/>
    <property type="evidence" value="ECO:0007669"/>
    <property type="project" value="TreeGrafter"/>
</dbReference>
<keyword evidence="1" id="KW-0596">Phosphopantetheine</keyword>
<dbReference type="CDD" id="cd02440">
    <property type="entry name" value="AdoMet_MTases"/>
    <property type="match status" value="1"/>
</dbReference>
<dbReference type="Gene3D" id="3.40.50.720">
    <property type="entry name" value="NAD(P)-binding Rossmann-like Domain"/>
    <property type="match status" value="2"/>
</dbReference>
<dbReference type="SUPFAM" id="SSF52151">
    <property type="entry name" value="FabD/lysophospholipase-like"/>
    <property type="match status" value="1"/>
</dbReference>
<organism evidence="13 14">
    <name type="scientific">Trematosphaeria pertusa</name>
    <dbReference type="NCBI Taxonomy" id="390896"/>
    <lineage>
        <taxon>Eukaryota</taxon>
        <taxon>Fungi</taxon>
        <taxon>Dikarya</taxon>
        <taxon>Ascomycota</taxon>
        <taxon>Pezizomycotina</taxon>
        <taxon>Dothideomycetes</taxon>
        <taxon>Pleosporomycetidae</taxon>
        <taxon>Pleosporales</taxon>
        <taxon>Massarineae</taxon>
        <taxon>Trematosphaeriaceae</taxon>
        <taxon>Trematosphaeria</taxon>
    </lineage>
</organism>
<dbReference type="Gene3D" id="3.90.180.10">
    <property type="entry name" value="Medium-chain alcohol dehydrogenases, catalytic domain"/>
    <property type="match status" value="2"/>
</dbReference>
<dbReference type="InterPro" id="IPR049551">
    <property type="entry name" value="PKS_DH_C"/>
</dbReference>
<evidence type="ECO:0000256" key="6">
    <source>
        <dbReference type="ARBA" id="ARBA00023268"/>
    </source>
</evidence>
<dbReference type="SUPFAM" id="SSF50129">
    <property type="entry name" value="GroES-like"/>
    <property type="match status" value="1"/>
</dbReference>
<keyword evidence="5" id="KW-0560">Oxidoreductase</keyword>
<evidence type="ECO:0000256" key="2">
    <source>
        <dbReference type="ARBA" id="ARBA00022553"/>
    </source>
</evidence>
<dbReference type="SUPFAM" id="SSF55048">
    <property type="entry name" value="Probable ACP-binding domain of malonyl-CoA ACP transacylase"/>
    <property type="match status" value="1"/>
</dbReference>